<evidence type="ECO:0000256" key="4">
    <source>
        <dbReference type="ARBA" id="ARBA00022630"/>
    </source>
</evidence>
<comment type="similarity">
    <text evidence="3 10">Belongs to the flavoprotein pyridine nucleotide cytochrome reductase family.</text>
</comment>
<evidence type="ECO:0000256" key="8">
    <source>
        <dbReference type="ARBA" id="ARBA00023128"/>
    </source>
</evidence>
<keyword evidence="6 10" id="KW-0560">Oxidoreductase</keyword>
<sequence length="350" mass="37966">MRFATSAFTAIRATSAASPAARFAQRQTLGSVRAYSAQAPKKGGNGLVLLTLAGLGALGGVYYNQNKATLKTSAVAPVEKVVEKVAEPAFDSKSFLSLKLENIEKINHNTSLFRFALPEAEQHAGLPVASCVITRYPITKKDGSTGYVIRPYTPTSPEEARGYVDFIVKSYPDGKMSKHIHNLKVGETLDVKGPIPKYNWEGSTIQNVGMIAGGTGITPMLQIIRKVFSDKSTDDKTKVTLVFANQTEDDILLKDELDKYAAQYPNRFKVVYVLDKPQQANWEGVKGFVTPELIKEHLPTPETESSIVFVCGPDPMVAALAGPKAKDKSQGEVSGVLKALGYGSENVYKF</sequence>
<dbReference type="SUPFAM" id="SSF63380">
    <property type="entry name" value="Riboflavin synthase domain-like"/>
    <property type="match status" value="1"/>
</dbReference>
<reference evidence="12 13" key="1">
    <citation type="submission" date="2024-04" db="EMBL/GenBank/DDBJ databases">
        <title>Symmetric and asymmetric DNA N6-adenine methylation regulates different biological responses in Mucorales.</title>
        <authorList>
            <consortium name="Lawrence Berkeley National Laboratory"/>
            <person name="Lax C."/>
            <person name="Mondo S.J."/>
            <person name="Osorio-Concepcion M."/>
            <person name="Muszewska A."/>
            <person name="Corrochano-Luque M."/>
            <person name="Gutierrez G."/>
            <person name="Riley R."/>
            <person name="Lipzen A."/>
            <person name="Guo J."/>
            <person name="Hundley H."/>
            <person name="Amirebrahimi M."/>
            <person name="Ng V."/>
            <person name="Lorenzo-Gutierrez D."/>
            <person name="Binder U."/>
            <person name="Yang J."/>
            <person name="Song Y."/>
            <person name="Canovas D."/>
            <person name="Navarro E."/>
            <person name="Freitag M."/>
            <person name="Gabaldon T."/>
            <person name="Grigoriev I.V."/>
            <person name="Corrochano L.M."/>
            <person name="Nicolas F.E."/>
            <person name="Garre V."/>
        </authorList>
    </citation>
    <scope>NUCLEOTIDE SEQUENCE [LARGE SCALE GENOMIC DNA]</scope>
    <source>
        <strain evidence="12 13">L51</strain>
    </source>
</reference>
<gene>
    <name evidence="12" type="ORF">J3Q64DRAFT_1706787</name>
</gene>
<comment type="catalytic activity">
    <reaction evidence="9 10">
        <text>2 Fe(III)-[cytochrome b5] + NADH = 2 Fe(II)-[cytochrome b5] + NAD(+) + H(+)</text>
        <dbReference type="Rhea" id="RHEA:46680"/>
        <dbReference type="Rhea" id="RHEA-COMP:10438"/>
        <dbReference type="Rhea" id="RHEA-COMP:10439"/>
        <dbReference type="ChEBI" id="CHEBI:15378"/>
        <dbReference type="ChEBI" id="CHEBI:29033"/>
        <dbReference type="ChEBI" id="CHEBI:29034"/>
        <dbReference type="ChEBI" id="CHEBI:57540"/>
        <dbReference type="ChEBI" id="CHEBI:57945"/>
        <dbReference type="EC" id="1.6.2.2"/>
    </reaction>
</comment>
<comment type="cofactor">
    <cofactor evidence="1 10">
        <name>FAD</name>
        <dbReference type="ChEBI" id="CHEBI:57692"/>
    </cofactor>
</comment>
<dbReference type="InterPro" id="IPR001709">
    <property type="entry name" value="Flavoprot_Pyr_Nucl_cyt_Rdtase"/>
</dbReference>
<keyword evidence="13" id="KW-1185">Reference proteome</keyword>
<dbReference type="PRINTS" id="PR00371">
    <property type="entry name" value="FPNCR"/>
</dbReference>
<name>A0ABR3BCS3_PHYBL</name>
<comment type="caution">
    <text evidence="12">The sequence shown here is derived from an EMBL/GenBank/DDBJ whole genome shotgun (WGS) entry which is preliminary data.</text>
</comment>
<organism evidence="12 13">
    <name type="scientific">Phycomyces blakesleeanus</name>
    <dbReference type="NCBI Taxonomy" id="4837"/>
    <lineage>
        <taxon>Eukaryota</taxon>
        <taxon>Fungi</taxon>
        <taxon>Fungi incertae sedis</taxon>
        <taxon>Mucoromycota</taxon>
        <taxon>Mucoromycotina</taxon>
        <taxon>Mucoromycetes</taxon>
        <taxon>Mucorales</taxon>
        <taxon>Phycomycetaceae</taxon>
        <taxon>Phycomyces</taxon>
    </lineage>
</organism>
<protein>
    <recommendedName>
        <fullName evidence="10">NADH-cytochrome b5 reductase</fullName>
        <ecNumber evidence="10">1.6.2.2</ecNumber>
    </recommendedName>
</protein>
<keyword evidence="8" id="KW-0496">Mitochondrion</keyword>
<evidence type="ECO:0000256" key="5">
    <source>
        <dbReference type="ARBA" id="ARBA00022827"/>
    </source>
</evidence>
<dbReference type="SUPFAM" id="SSF52343">
    <property type="entry name" value="Ferredoxin reductase-like, C-terminal NADP-linked domain"/>
    <property type="match status" value="1"/>
</dbReference>
<keyword evidence="4 10" id="KW-0285">Flavoprotein</keyword>
<dbReference type="InterPro" id="IPR017927">
    <property type="entry name" value="FAD-bd_FR_type"/>
</dbReference>
<evidence type="ECO:0000313" key="12">
    <source>
        <dbReference type="EMBL" id="KAL0096215.1"/>
    </source>
</evidence>
<dbReference type="InterPro" id="IPR001433">
    <property type="entry name" value="OxRdtase_FAD/NAD-bd"/>
</dbReference>
<comment type="subcellular location">
    <subcellularLocation>
        <location evidence="2">Mitochondrion outer membrane</location>
        <topology evidence="2">Single-pass membrane protein</topology>
    </subcellularLocation>
</comment>
<dbReference type="Gene3D" id="2.40.30.10">
    <property type="entry name" value="Translation factors"/>
    <property type="match status" value="1"/>
</dbReference>
<evidence type="ECO:0000256" key="2">
    <source>
        <dbReference type="ARBA" id="ARBA00004572"/>
    </source>
</evidence>
<proteinExistence type="inferred from homology"/>
<dbReference type="Pfam" id="PF00970">
    <property type="entry name" value="FAD_binding_6"/>
    <property type="match status" value="1"/>
</dbReference>
<evidence type="ECO:0000256" key="9">
    <source>
        <dbReference type="ARBA" id="ARBA00047682"/>
    </source>
</evidence>
<dbReference type="Proteomes" id="UP001448207">
    <property type="component" value="Unassembled WGS sequence"/>
</dbReference>
<dbReference type="InterPro" id="IPR001834">
    <property type="entry name" value="CBR-like"/>
</dbReference>
<dbReference type="PROSITE" id="PS51384">
    <property type="entry name" value="FAD_FR"/>
    <property type="match status" value="1"/>
</dbReference>
<dbReference type="EMBL" id="JBCLYO010000001">
    <property type="protein sequence ID" value="KAL0096215.1"/>
    <property type="molecule type" value="Genomic_DNA"/>
</dbReference>
<accession>A0ABR3BCS3</accession>
<dbReference type="PANTHER" id="PTHR19370:SF171">
    <property type="entry name" value="NADH-CYTOCHROME B5 REDUCTASE 2"/>
    <property type="match status" value="1"/>
</dbReference>
<dbReference type="EC" id="1.6.2.2" evidence="10"/>
<evidence type="ECO:0000256" key="3">
    <source>
        <dbReference type="ARBA" id="ARBA00006105"/>
    </source>
</evidence>
<feature type="domain" description="FAD-binding FR-type" evidence="11">
    <location>
        <begin position="93"/>
        <end position="201"/>
    </location>
</feature>
<evidence type="ECO:0000256" key="6">
    <source>
        <dbReference type="ARBA" id="ARBA00023002"/>
    </source>
</evidence>
<keyword evidence="7 10" id="KW-0520">NAD</keyword>
<dbReference type="Pfam" id="PF00175">
    <property type="entry name" value="NAD_binding_1"/>
    <property type="match status" value="1"/>
</dbReference>
<evidence type="ECO:0000256" key="1">
    <source>
        <dbReference type="ARBA" id="ARBA00001974"/>
    </source>
</evidence>
<dbReference type="CDD" id="cd06183">
    <property type="entry name" value="cyt_b5_reduct_like"/>
    <property type="match status" value="1"/>
</dbReference>
<dbReference type="InterPro" id="IPR008333">
    <property type="entry name" value="Cbr1-like_FAD-bd_dom"/>
</dbReference>
<evidence type="ECO:0000256" key="7">
    <source>
        <dbReference type="ARBA" id="ARBA00023027"/>
    </source>
</evidence>
<dbReference type="InterPro" id="IPR039261">
    <property type="entry name" value="FNR_nucleotide-bd"/>
</dbReference>
<keyword evidence="5 10" id="KW-0274">FAD</keyword>
<dbReference type="PRINTS" id="PR00406">
    <property type="entry name" value="CYTB5RDTASE"/>
</dbReference>
<evidence type="ECO:0000313" key="13">
    <source>
        <dbReference type="Proteomes" id="UP001448207"/>
    </source>
</evidence>
<dbReference type="Gene3D" id="3.40.50.80">
    <property type="entry name" value="Nucleotide-binding domain of ferredoxin-NADP reductase (FNR) module"/>
    <property type="match status" value="1"/>
</dbReference>
<dbReference type="InterPro" id="IPR017938">
    <property type="entry name" value="Riboflavin_synthase-like_b-brl"/>
</dbReference>
<evidence type="ECO:0000259" key="11">
    <source>
        <dbReference type="PROSITE" id="PS51384"/>
    </source>
</evidence>
<evidence type="ECO:0000256" key="10">
    <source>
        <dbReference type="RuleBase" id="RU361226"/>
    </source>
</evidence>
<dbReference type="PANTHER" id="PTHR19370">
    <property type="entry name" value="NADH-CYTOCHROME B5 REDUCTASE"/>
    <property type="match status" value="1"/>
</dbReference>